<dbReference type="AlphaFoldDB" id="S4P5C5"/>
<organism evidence="1">
    <name type="scientific">Pararge aegeria</name>
    <name type="common">speckled wood butterfly</name>
    <dbReference type="NCBI Taxonomy" id="116150"/>
    <lineage>
        <taxon>Eukaryota</taxon>
        <taxon>Metazoa</taxon>
        <taxon>Ecdysozoa</taxon>
        <taxon>Arthropoda</taxon>
        <taxon>Hexapoda</taxon>
        <taxon>Insecta</taxon>
        <taxon>Pterygota</taxon>
        <taxon>Neoptera</taxon>
        <taxon>Endopterygota</taxon>
        <taxon>Lepidoptera</taxon>
        <taxon>Glossata</taxon>
        <taxon>Ditrysia</taxon>
        <taxon>Papilionoidea</taxon>
        <taxon>Nymphalidae</taxon>
        <taxon>Satyrinae</taxon>
        <taxon>Satyrini</taxon>
        <taxon>Parargina</taxon>
        <taxon>Pararge</taxon>
    </lineage>
</organism>
<accession>S4P5C5</accession>
<reference evidence="1" key="1">
    <citation type="journal article" date="2013" name="BMC Genomics">
        <title>Unscrambling butterfly oogenesis.</title>
        <authorList>
            <person name="Carter J.M."/>
            <person name="Baker S.C."/>
            <person name="Pink R."/>
            <person name="Carter D.R."/>
            <person name="Collins A."/>
            <person name="Tomlin J."/>
            <person name="Gibbs M."/>
            <person name="Breuker C.J."/>
        </authorList>
    </citation>
    <scope>NUCLEOTIDE SEQUENCE</scope>
    <source>
        <tissue evidence="1">Ovary</tissue>
    </source>
</reference>
<protein>
    <submittedName>
        <fullName evidence="1">Uncharacterized protein</fullName>
    </submittedName>
</protein>
<name>S4P5C5_9NEOP</name>
<proteinExistence type="predicted"/>
<sequence>MRYVGRWKSIYCNIYCGTRLQCTATIRLIPLKILLMNVFRRFMVDTQTQHLTRRHVYRLDCTHGINFAIISFWPQ</sequence>
<evidence type="ECO:0000313" key="1">
    <source>
        <dbReference type="EMBL" id="JAA85304.1"/>
    </source>
</evidence>
<reference evidence="1" key="2">
    <citation type="submission" date="2013-05" db="EMBL/GenBank/DDBJ databases">
        <authorList>
            <person name="Carter J.-M."/>
            <person name="Baker S.C."/>
            <person name="Pink R."/>
            <person name="Carter D.R.F."/>
            <person name="Collins A."/>
            <person name="Tomlin J."/>
            <person name="Gibbs M."/>
            <person name="Breuker C.J."/>
        </authorList>
    </citation>
    <scope>NUCLEOTIDE SEQUENCE</scope>
    <source>
        <tissue evidence="1">Ovary</tissue>
    </source>
</reference>
<feature type="non-terminal residue" evidence="1">
    <location>
        <position position="75"/>
    </location>
</feature>
<dbReference type="EMBL" id="GAIX01007256">
    <property type="protein sequence ID" value="JAA85304.1"/>
    <property type="molecule type" value="Transcribed_RNA"/>
</dbReference>